<organism evidence="1 2">
    <name type="scientific">Pedobacter paludis</name>
    <dbReference type="NCBI Taxonomy" id="2203212"/>
    <lineage>
        <taxon>Bacteria</taxon>
        <taxon>Pseudomonadati</taxon>
        <taxon>Bacteroidota</taxon>
        <taxon>Sphingobacteriia</taxon>
        <taxon>Sphingobacteriales</taxon>
        <taxon>Sphingobacteriaceae</taxon>
        <taxon>Pedobacter</taxon>
    </lineage>
</organism>
<dbReference type="GO" id="GO:0003677">
    <property type="term" value="F:DNA binding"/>
    <property type="evidence" value="ECO:0007669"/>
    <property type="project" value="InterPro"/>
</dbReference>
<dbReference type="SUPFAM" id="SSF47413">
    <property type="entry name" value="lambda repressor-like DNA-binding domains"/>
    <property type="match status" value="1"/>
</dbReference>
<dbReference type="Proteomes" id="UP000245391">
    <property type="component" value="Unassembled WGS sequence"/>
</dbReference>
<dbReference type="OrthoDB" id="770730at2"/>
<dbReference type="EMBL" id="QGNY01000002">
    <property type="protein sequence ID" value="PWS32540.1"/>
    <property type="molecule type" value="Genomic_DNA"/>
</dbReference>
<dbReference type="InterPro" id="IPR010982">
    <property type="entry name" value="Lambda_DNA-bd_dom_sf"/>
</dbReference>
<evidence type="ECO:0000313" key="1">
    <source>
        <dbReference type="EMBL" id="PWS32540.1"/>
    </source>
</evidence>
<protein>
    <recommendedName>
        <fullName evidence="3">XRE family transcriptional regulator</fullName>
    </recommendedName>
</protein>
<evidence type="ECO:0000313" key="2">
    <source>
        <dbReference type="Proteomes" id="UP000245391"/>
    </source>
</evidence>
<dbReference type="AlphaFoldDB" id="A0A317EZX5"/>
<comment type="caution">
    <text evidence="1">The sequence shown here is derived from an EMBL/GenBank/DDBJ whole genome shotgun (WGS) entry which is preliminary data.</text>
</comment>
<proteinExistence type="predicted"/>
<dbReference type="Gene3D" id="1.10.260.40">
    <property type="entry name" value="lambda repressor-like DNA-binding domains"/>
    <property type="match status" value="1"/>
</dbReference>
<evidence type="ECO:0008006" key="3">
    <source>
        <dbReference type="Google" id="ProtNLM"/>
    </source>
</evidence>
<keyword evidence="2" id="KW-1185">Reference proteome</keyword>
<gene>
    <name evidence="1" type="ORF">DF947_05530</name>
</gene>
<accession>A0A317EZX5</accession>
<dbReference type="RefSeq" id="WP_109928713.1">
    <property type="nucleotide sequence ID" value="NZ_QGNY01000002.1"/>
</dbReference>
<reference evidence="2" key="1">
    <citation type="submission" date="2018-05" db="EMBL/GenBank/DDBJ databases">
        <title>Pedobacter paludis sp. nov., isolated from wetland soil.</title>
        <authorList>
            <person name="Zhang Y."/>
        </authorList>
    </citation>
    <scope>NUCLEOTIDE SEQUENCE [LARGE SCALE GENOMIC DNA]</scope>
    <source>
        <strain evidence="2">R-8</strain>
    </source>
</reference>
<name>A0A317EZX5_9SPHI</name>
<sequence length="88" mass="9701">MSTENEDLVANWIKENGNPAIEKLTQVNLETASKVSSFLAQNGMDAHALAQLVDTQISEVNKWLNGKHNFSEKTLAQITTTLESKKSV</sequence>